<keyword evidence="4" id="KW-1185">Reference proteome</keyword>
<dbReference type="eggNOG" id="COG1075">
    <property type="taxonomic scope" value="Bacteria"/>
</dbReference>
<name>L7U7C4_MYXSD</name>
<evidence type="ECO:0000259" key="2">
    <source>
        <dbReference type="Pfam" id="PF07819"/>
    </source>
</evidence>
<dbReference type="EMBL" id="CP004025">
    <property type="protein sequence ID" value="AGC44806.1"/>
    <property type="molecule type" value="Genomic_DNA"/>
</dbReference>
<evidence type="ECO:0000256" key="1">
    <source>
        <dbReference type="SAM" id="SignalP"/>
    </source>
</evidence>
<gene>
    <name evidence="3" type="ordered locus">MYSTI_03494</name>
</gene>
<evidence type="ECO:0000313" key="3">
    <source>
        <dbReference type="EMBL" id="AGC44806.1"/>
    </source>
</evidence>
<reference evidence="3 4" key="1">
    <citation type="journal article" date="2013" name="Genome Announc.">
        <title>Complete genome sequence of Myxococcus stipitatus strain DSM 14675, a fruiting myxobacterium.</title>
        <authorList>
            <person name="Huntley S."/>
            <person name="Kneip S."/>
            <person name="Treuner-Lange A."/>
            <person name="Sogaard-Andersen L."/>
        </authorList>
    </citation>
    <scope>NUCLEOTIDE SEQUENCE [LARGE SCALE GENOMIC DNA]</scope>
    <source>
        <strain evidence="4">DSM 14675 / JCM 12634 / Mx s8</strain>
    </source>
</reference>
<sequence>MRGFKTGMLLAWSVLGGTASLAQSQPPQATRHPVVFAHGMGGYEDLLGFAYFGDEMGLFVGDACDEPLEWHCNAGLHPRQRTFGSQVLSFHSSEVRGLDLAADIEGLLATTGAKRVDIIGHSQGGIDARKAAKVLFEQQQRAVVDVLVSLSSPHRGSPVAKYILDMGPGVSSVVAALANIFGNSVYAPGNDAIAAMKQLVYDDIQSNDGVVTGMKAFNAAYPMDSRHVSSYASLLTAQTAAQVNPAFYLLRLGFLDIDGNGYCVDDCDGDGAAGQGDGVRQDRDDDGVVGINSQQMGKRLRYTESLWGPGLIAEDRSIPAVTDLNAPILVQMTSISSVLDQDHLDVVGVGPDLFNEPKFYAAIIQYIRQHE</sequence>
<dbReference type="HOGENOM" id="CLU_663475_0_0_7"/>
<feature type="chain" id="PRO_5003984114" evidence="1">
    <location>
        <begin position="25"/>
        <end position="371"/>
    </location>
</feature>
<organism evidence="3 4">
    <name type="scientific">Myxococcus stipitatus (strain DSM 14675 / JCM 12634 / Mx s8)</name>
    <dbReference type="NCBI Taxonomy" id="1278073"/>
    <lineage>
        <taxon>Bacteria</taxon>
        <taxon>Pseudomonadati</taxon>
        <taxon>Myxococcota</taxon>
        <taxon>Myxococcia</taxon>
        <taxon>Myxococcales</taxon>
        <taxon>Cystobacterineae</taxon>
        <taxon>Myxococcaceae</taxon>
        <taxon>Myxococcus</taxon>
    </lineage>
</organism>
<dbReference type="KEGG" id="msd:MYSTI_03494"/>
<feature type="signal peptide" evidence="1">
    <location>
        <begin position="1"/>
        <end position="24"/>
    </location>
</feature>
<dbReference type="Proteomes" id="UP000011131">
    <property type="component" value="Chromosome"/>
</dbReference>
<dbReference type="InterPro" id="IPR029058">
    <property type="entry name" value="AB_hydrolase_fold"/>
</dbReference>
<dbReference type="OrthoDB" id="2004167at2"/>
<dbReference type="Pfam" id="PF07819">
    <property type="entry name" value="PGAP1"/>
    <property type="match status" value="1"/>
</dbReference>
<dbReference type="SUPFAM" id="SSF53474">
    <property type="entry name" value="alpha/beta-Hydrolases"/>
    <property type="match status" value="1"/>
</dbReference>
<dbReference type="STRING" id="1278073.MYSTI_03494"/>
<feature type="domain" description="GPI inositol-deacylase PGAP1-like alpha/beta" evidence="2">
    <location>
        <begin position="110"/>
        <end position="160"/>
    </location>
</feature>
<proteinExistence type="predicted"/>
<dbReference type="RefSeq" id="WP_015349067.1">
    <property type="nucleotide sequence ID" value="NC_020126.1"/>
</dbReference>
<dbReference type="PATRIC" id="fig|1278073.3.peg.3556"/>
<accession>L7U7C4</accession>
<dbReference type="GO" id="GO:0016788">
    <property type="term" value="F:hydrolase activity, acting on ester bonds"/>
    <property type="evidence" value="ECO:0007669"/>
    <property type="project" value="InterPro"/>
</dbReference>
<keyword evidence="1" id="KW-0732">Signal</keyword>
<dbReference type="AlphaFoldDB" id="L7U7C4"/>
<dbReference type="Gene3D" id="3.40.50.1820">
    <property type="entry name" value="alpha/beta hydrolase"/>
    <property type="match status" value="1"/>
</dbReference>
<dbReference type="InterPro" id="IPR012908">
    <property type="entry name" value="PGAP1-ab_dom-like"/>
</dbReference>
<protein>
    <submittedName>
        <fullName evidence="3">Lipase</fullName>
    </submittedName>
</protein>
<evidence type="ECO:0000313" key="4">
    <source>
        <dbReference type="Proteomes" id="UP000011131"/>
    </source>
</evidence>